<dbReference type="Gramene" id="rna-AYBTSS11_LOCUS25332">
    <property type="protein sequence ID" value="CAJ1973272.1"/>
    <property type="gene ID" value="gene-AYBTSS11_LOCUS25332"/>
</dbReference>
<feature type="domain" description="POX" evidence="1">
    <location>
        <begin position="158"/>
        <end position="240"/>
    </location>
</feature>
<proteinExistence type="predicted"/>
<dbReference type="Pfam" id="PF07526">
    <property type="entry name" value="POX"/>
    <property type="match status" value="1"/>
</dbReference>
<sequence>MSNSITHQNQFENQELDAYGSSMRHNNAFPEALGAFPSIGVAEGSAISHTRHLMDLLGAANESNHHQPRGLSLSLGSHMLVPSDEYRNHQRPLNPGLINPNFFMSGQEAREACNPPLEHLTGDYFFNTGTGTYVSSSSAPLNRSPNSTSYVPESFASVIGNSRYLKPVQSLLEDLVDVGGNVADRINEKYVEKMFRGSRGGARILSSELKTELRNNGPLLADKHEHHIKIARLISLLDKVVWFPLPTIIDLDIPLDIGFLNLWT</sequence>
<evidence type="ECO:0000259" key="1">
    <source>
        <dbReference type="Pfam" id="PF07526"/>
    </source>
</evidence>
<evidence type="ECO:0000313" key="3">
    <source>
        <dbReference type="Proteomes" id="UP001189624"/>
    </source>
</evidence>
<name>A0AA86SV01_9FABA</name>
<evidence type="ECO:0000313" key="2">
    <source>
        <dbReference type="EMBL" id="CAJ1973272.1"/>
    </source>
</evidence>
<dbReference type="AlphaFoldDB" id="A0AA86SV01"/>
<accession>A0AA86SV01</accession>
<dbReference type="Proteomes" id="UP001189624">
    <property type="component" value="Chromosome 9"/>
</dbReference>
<gene>
    <name evidence="2" type="ORF">AYBTSS11_LOCUS25332</name>
</gene>
<keyword evidence="3" id="KW-1185">Reference proteome</keyword>
<protein>
    <recommendedName>
        <fullName evidence="1">POX domain-containing protein</fullName>
    </recommendedName>
</protein>
<dbReference type="EMBL" id="OY731406">
    <property type="protein sequence ID" value="CAJ1973272.1"/>
    <property type="molecule type" value="Genomic_DNA"/>
</dbReference>
<dbReference type="InterPro" id="IPR006563">
    <property type="entry name" value="POX_dom"/>
</dbReference>
<organism evidence="2 3">
    <name type="scientific">Sphenostylis stenocarpa</name>
    <dbReference type="NCBI Taxonomy" id="92480"/>
    <lineage>
        <taxon>Eukaryota</taxon>
        <taxon>Viridiplantae</taxon>
        <taxon>Streptophyta</taxon>
        <taxon>Embryophyta</taxon>
        <taxon>Tracheophyta</taxon>
        <taxon>Spermatophyta</taxon>
        <taxon>Magnoliopsida</taxon>
        <taxon>eudicotyledons</taxon>
        <taxon>Gunneridae</taxon>
        <taxon>Pentapetalae</taxon>
        <taxon>rosids</taxon>
        <taxon>fabids</taxon>
        <taxon>Fabales</taxon>
        <taxon>Fabaceae</taxon>
        <taxon>Papilionoideae</taxon>
        <taxon>50 kb inversion clade</taxon>
        <taxon>NPAAA clade</taxon>
        <taxon>indigoferoid/millettioid clade</taxon>
        <taxon>Phaseoleae</taxon>
        <taxon>Sphenostylis</taxon>
    </lineage>
</organism>
<reference evidence="2" key="1">
    <citation type="submission" date="2023-10" db="EMBL/GenBank/DDBJ databases">
        <authorList>
            <person name="Domelevo Entfellner J.-B."/>
        </authorList>
    </citation>
    <scope>NUCLEOTIDE SEQUENCE</scope>
</reference>